<gene>
    <name evidence="1" type="ORF">ISGA_34</name>
</gene>
<evidence type="ECO:0000313" key="2">
    <source>
        <dbReference type="Proteomes" id="UP000001215"/>
    </source>
</evidence>
<dbReference type="KEGG" id="vg:14296046"/>
<evidence type="ECO:0000313" key="1">
    <source>
        <dbReference type="EMBL" id="AFV15427.1"/>
    </source>
</evidence>
<dbReference type="GeneID" id="14296046"/>
<keyword evidence="2" id="KW-1185">Reference proteome</keyword>
<accession>K4LPB5</accession>
<dbReference type="EMBL" id="JX887877">
    <property type="protein sequence ID" value="AFV15427.1"/>
    <property type="molecule type" value="Genomic_DNA"/>
</dbReference>
<protein>
    <submittedName>
        <fullName evidence="1">Uncharacterized protein</fullName>
    </submittedName>
</protein>
<proteinExistence type="predicted"/>
<reference evidence="1 2" key="1">
    <citation type="journal article" date="2013" name="Genome Announc.">
        <title>Complete Genome Sequence of Bacillus thuringiensis Bacteriophage BMBtp2.</title>
        <authorList>
            <person name="Dong Z."/>
            <person name="Peng D."/>
            <person name="Wang Y."/>
            <person name="Zhu L."/>
            <person name="Ruan L."/>
            <person name="Sun M."/>
        </authorList>
    </citation>
    <scope>NUCLEOTIDE SEQUENCE [LARGE SCALE GENOMIC DNA]</scope>
</reference>
<name>K4LPB5_9CAUD</name>
<sequence>MRQITVELEKDWKHCPKRLMDEFAKEEREWINSIKKGNKKKRYMYTKRKPFYTNCIECGCELSEWDEKAQSEGVCCSSCYMSSVGMSWADFI</sequence>
<dbReference type="Proteomes" id="UP000001215">
    <property type="component" value="Segment"/>
</dbReference>
<organism evidence="1 2">
    <name type="scientific">Bacillus phage vB_BtS_BMBtp2</name>
    <dbReference type="NCBI Taxonomy" id="2884431"/>
    <lineage>
        <taxon>Viruses</taxon>
        <taxon>Duplodnaviria</taxon>
        <taxon>Heunggongvirae</taxon>
        <taxon>Uroviricota</taxon>
        <taxon>Caudoviricetes</taxon>
        <taxon>Lwoffvirus</taxon>
        <taxon>Lwoffvirus BMBtp2</taxon>
    </lineage>
</organism>
<dbReference type="RefSeq" id="YP_007236392.1">
    <property type="nucleotide sequence ID" value="NC_019912.1"/>
</dbReference>